<sequence length="95" mass="10962">MPEMTFRVRWPDGKEAECYSPSLVIQDYFTQNQDYTLPDFLQKAHDALTEASERVRARYGFPCSRALGQLHSIKQACAQFVNIPDAQVRVLTFTF</sequence>
<organism evidence="1 3">
    <name type="scientific">Acetobacter cibinongensis</name>
    <dbReference type="NCBI Taxonomy" id="146475"/>
    <lineage>
        <taxon>Bacteria</taxon>
        <taxon>Pseudomonadati</taxon>
        <taxon>Pseudomonadota</taxon>
        <taxon>Alphaproteobacteria</taxon>
        <taxon>Acetobacterales</taxon>
        <taxon>Acetobacteraceae</taxon>
        <taxon>Acetobacter</taxon>
    </lineage>
</organism>
<dbReference type="EMBL" id="BJVU01000011">
    <property type="protein sequence ID" value="GEL59671.1"/>
    <property type="molecule type" value="Genomic_DNA"/>
</dbReference>
<proteinExistence type="predicted"/>
<evidence type="ECO:0000313" key="1">
    <source>
        <dbReference type="EMBL" id="GAN61459.1"/>
    </source>
</evidence>
<dbReference type="InterPro" id="IPR023846">
    <property type="entry name" value="CHP04042_MSMEG0570"/>
</dbReference>
<accession>A0A6N3SQN7</accession>
<evidence type="ECO:0000313" key="3">
    <source>
        <dbReference type="Proteomes" id="UP000032671"/>
    </source>
</evidence>
<keyword evidence="4" id="KW-1185">Reference proteome</keyword>
<accession>A0A0D6N677</accession>
<evidence type="ECO:0000313" key="2">
    <source>
        <dbReference type="EMBL" id="GEL59671.1"/>
    </source>
</evidence>
<name>A0A0D6N677_9PROT</name>
<protein>
    <recommendedName>
        <fullName evidence="5">NAD/NADP transhydrogenase alpha subunit</fullName>
    </recommendedName>
</protein>
<reference evidence="2 4" key="2">
    <citation type="submission" date="2019-07" db="EMBL/GenBank/DDBJ databases">
        <title>Whole genome shotgun sequence of Acetobacter cibinongensis NBRC 16605.</title>
        <authorList>
            <person name="Hosoyama A."/>
            <person name="Uohara A."/>
            <person name="Ohji S."/>
            <person name="Ichikawa N."/>
        </authorList>
    </citation>
    <scope>NUCLEOTIDE SEQUENCE [LARGE SCALE GENOMIC DNA]</scope>
    <source>
        <strain evidence="2 4">NBRC 16605</strain>
    </source>
</reference>
<dbReference type="EMBL" id="BAMV01000025">
    <property type="protein sequence ID" value="GAN61459.1"/>
    <property type="molecule type" value="Genomic_DNA"/>
</dbReference>
<dbReference type="RefSeq" id="WP_048839512.1">
    <property type="nucleotide sequence ID" value="NZ_BAMV01000025.1"/>
</dbReference>
<dbReference type="STRING" id="1231339.Abci_025_004"/>
<dbReference type="NCBIfam" id="TIGR04042">
    <property type="entry name" value="MSMEG_0570_fam"/>
    <property type="match status" value="1"/>
</dbReference>
<evidence type="ECO:0000313" key="4">
    <source>
        <dbReference type="Proteomes" id="UP000321891"/>
    </source>
</evidence>
<dbReference type="Proteomes" id="UP000321891">
    <property type="component" value="Unassembled WGS sequence"/>
</dbReference>
<evidence type="ECO:0008006" key="5">
    <source>
        <dbReference type="Google" id="ProtNLM"/>
    </source>
</evidence>
<dbReference type="AlphaFoldDB" id="A0A0D6N677"/>
<reference evidence="1 3" key="1">
    <citation type="submission" date="2012-11" db="EMBL/GenBank/DDBJ databases">
        <title>Whole genome sequence of Acetobacter cibinongensis 4H-1.</title>
        <authorList>
            <person name="Azuma Y."/>
            <person name="Higashiura N."/>
            <person name="Hirakawa H."/>
            <person name="Matsushita K."/>
        </authorList>
    </citation>
    <scope>NUCLEOTIDE SEQUENCE [LARGE SCALE GENOMIC DNA]</scope>
    <source>
        <strain evidence="1 3">4H-1</strain>
    </source>
</reference>
<dbReference type="Proteomes" id="UP000032671">
    <property type="component" value="Unassembled WGS sequence"/>
</dbReference>
<comment type="caution">
    <text evidence="1">The sequence shown here is derived from an EMBL/GenBank/DDBJ whole genome shotgun (WGS) entry which is preliminary data.</text>
</comment>
<gene>
    <name evidence="1" type="ORF">Abci_025_004</name>
    <name evidence="2" type="ORF">ACI01nite_22730</name>
</gene>